<accession>A0A6N7QX94</accession>
<feature type="region of interest" description="Disordered" evidence="1">
    <location>
        <begin position="1"/>
        <end position="57"/>
    </location>
</feature>
<dbReference type="AlphaFoldDB" id="A0A6N7QX94"/>
<sequence>MRNRPRKPQYNKNGIKMDTDRPPRKKQKAQAIREEMLYQGGTKQQNKRKNSDKRSDK</sequence>
<name>A0A6N7QX94_9BACI</name>
<dbReference type="Proteomes" id="UP000435187">
    <property type="component" value="Unassembled WGS sequence"/>
</dbReference>
<reference evidence="2 3" key="1">
    <citation type="submission" date="2019-10" db="EMBL/GenBank/DDBJ databases">
        <title>Gracilibacillus salitolerans sp. nov., a moderate halophile isolated from a saline soil in northwest China.</title>
        <authorList>
            <person name="Gan L."/>
        </authorList>
    </citation>
    <scope>NUCLEOTIDE SEQUENCE [LARGE SCALE GENOMIC DNA]</scope>
    <source>
        <strain evidence="2 3">TP2-8</strain>
    </source>
</reference>
<evidence type="ECO:0000256" key="1">
    <source>
        <dbReference type="SAM" id="MobiDB-lite"/>
    </source>
</evidence>
<comment type="caution">
    <text evidence="2">The sequence shown here is derived from an EMBL/GenBank/DDBJ whole genome shotgun (WGS) entry which is preliminary data.</text>
</comment>
<keyword evidence="3" id="KW-1185">Reference proteome</keyword>
<proteinExistence type="predicted"/>
<evidence type="ECO:0000313" key="3">
    <source>
        <dbReference type="Proteomes" id="UP000435187"/>
    </source>
</evidence>
<organism evidence="2 3">
    <name type="scientific">Gracilibacillus thailandensis</name>
    <dbReference type="NCBI Taxonomy" id="563735"/>
    <lineage>
        <taxon>Bacteria</taxon>
        <taxon>Bacillati</taxon>
        <taxon>Bacillota</taxon>
        <taxon>Bacilli</taxon>
        <taxon>Bacillales</taxon>
        <taxon>Bacillaceae</taxon>
        <taxon>Gracilibacillus</taxon>
    </lineage>
</organism>
<dbReference type="EMBL" id="WJEE01000003">
    <property type="protein sequence ID" value="MRI65350.1"/>
    <property type="molecule type" value="Genomic_DNA"/>
</dbReference>
<gene>
    <name evidence="2" type="ORF">GH885_03195</name>
</gene>
<evidence type="ECO:0000313" key="2">
    <source>
        <dbReference type="EMBL" id="MRI65350.1"/>
    </source>
</evidence>
<protein>
    <submittedName>
        <fullName evidence="2">Uncharacterized protein</fullName>
    </submittedName>
</protein>
<dbReference type="RefSeq" id="WP_153834193.1">
    <property type="nucleotide sequence ID" value="NZ_JBHUMW010000002.1"/>
</dbReference>